<comment type="subcellular location">
    <subcellularLocation>
        <location evidence="2">Chromosome</location>
        <location evidence="2">Telomere</location>
    </subcellularLocation>
    <subcellularLocation>
        <location evidence="1">Nucleus</location>
    </subcellularLocation>
</comment>
<dbReference type="GO" id="GO:0005634">
    <property type="term" value="C:nucleus"/>
    <property type="evidence" value="ECO:0007669"/>
    <property type="project" value="UniProtKB-SubCell"/>
</dbReference>
<evidence type="ECO:0000256" key="3">
    <source>
        <dbReference type="ARBA" id="ARBA00022454"/>
    </source>
</evidence>
<evidence type="ECO:0000256" key="1">
    <source>
        <dbReference type="ARBA" id="ARBA00004123"/>
    </source>
</evidence>
<feature type="domain" description="Telomere-associated protein Rif1 N-terminal" evidence="7">
    <location>
        <begin position="16"/>
        <end position="226"/>
    </location>
</feature>
<evidence type="ECO:0000256" key="5">
    <source>
        <dbReference type="ARBA" id="ARBA00023242"/>
    </source>
</evidence>
<dbReference type="InterPro" id="IPR016024">
    <property type="entry name" value="ARM-type_fold"/>
</dbReference>
<dbReference type="InterPro" id="IPR022031">
    <property type="entry name" value="Rif1_N"/>
</dbReference>
<evidence type="ECO:0000259" key="7">
    <source>
        <dbReference type="Pfam" id="PF12231"/>
    </source>
</evidence>
<evidence type="ECO:0000313" key="8">
    <source>
        <dbReference type="EMBL" id="RHN63991.1"/>
    </source>
</evidence>
<dbReference type="SUPFAM" id="SSF48371">
    <property type="entry name" value="ARM repeat"/>
    <property type="match status" value="1"/>
</dbReference>
<dbReference type="Proteomes" id="UP000265566">
    <property type="component" value="Chromosome 4"/>
</dbReference>
<dbReference type="AlphaFoldDB" id="A0A396IGP2"/>
<proteinExistence type="predicted"/>
<dbReference type="PANTHER" id="PTHR22928:SF3">
    <property type="entry name" value="TELOMERE-ASSOCIATED PROTEIN RIF1"/>
    <property type="match status" value="1"/>
</dbReference>
<dbReference type="EMBL" id="PSQE01000004">
    <property type="protein sequence ID" value="RHN63991.1"/>
    <property type="molecule type" value="Genomic_DNA"/>
</dbReference>
<dbReference type="GO" id="GO:0000781">
    <property type="term" value="C:chromosome, telomeric region"/>
    <property type="evidence" value="ECO:0007669"/>
    <property type="project" value="UniProtKB-SubCell"/>
</dbReference>
<evidence type="ECO:0000256" key="4">
    <source>
        <dbReference type="ARBA" id="ARBA00022895"/>
    </source>
</evidence>
<keyword evidence="5" id="KW-0539">Nucleus</keyword>
<dbReference type="Gramene" id="rna26763">
    <property type="protein sequence ID" value="RHN63991.1"/>
    <property type="gene ID" value="gene26763"/>
</dbReference>
<reference evidence="9" key="1">
    <citation type="journal article" date="2018" name="Nat. Plants">
        <title>Whole-genome landscape of Medicago truncatula symbiotic genes.</title>
        <authorList>
            <person name="Pecrix Y."/>
            <person name="Staton S.E."/>
            <person name="Sallet E."/>
            <person name="Lelandais-Briere C."/>
            <person name="Moreau S."/>
            <person name="Carrere S."/>
            <person name="Blein T."/>
            <person name="Jardinaud M.F."/>
            <person name="Latrasse D."/>
            <person name="Zouine M."/>
            <person name="Zahm M."/>
            <person name="Kreplak J."/>
            <person name="Mayjonade B."/>
            <person name="Satge C."/>
            <person name="Perez M."/>
            <person name="Cauet S."/>
            <person name="Marande W."/>
            <person name="Chantry-Darmon C."/>
            <person name="Lopez-Roques C."/>
            <person name="Bouchez O."/>
            <person name="Berard A."/>
            <person name="Debelle F."/>
            <person name="Munos S."/>
            <person name="Bendahmane A."/>
            <person name="Berges H."/>
            <person name="Niebel A."/>
            <person name="Buitink J."/>
            <person name="Frugier F."/>
            <person name="Benhamed M."/>
            <person name="Crespi M."/>
            <person name="Gouzy J."/>
            <person name="Gamas P."/>
        </authorList>
    </citation>
    <scope>NUCLEOTIDE SEQUENCE [LARGE SCALE GENOMIC DNA]</scope>
    <source>
        <strain evidence="9">cv. Jemalong A17</strain>
    </source>
</reference>
<organism evidence="8 9">
    <name type="scientific">Medicago truncatula</name>
    <name type="common">Barrel medic</name>
    <name type="synonym">Medicago tribuloides</name>
    <dbReference type="NCBI Taxonomy" id="3880"/>
    <lineage>
        <taxon>Eukaryota</taxon>
        <taxon>Viridiplantae</taxon>
        <taxon>Streptophyta</taxon>
        <taxon>Embryophyta</taxon>
        <taxon>Tracheophyta</taxon>
        <taxon>Spermatophyta</taxon>
        <taxon>Magnoliopsida</taxon>
        <taxon>eudicotyledons</taxon>
        <taxon>Gunneridae</taxon>
        <taxon>Pentapetalae</taxon>
        <taxon>rosids</taxon>
        <taxon>fabids</taxon>
        <taxon>Fabales</taxon>
        <taxon>Fabaceae</taxon>
        <taxon>Papilionoideae</taxon>
        <taxon>50 kb inversion clade</taxon>
        <taxon>NPAAA clade</taxon>
        <taxon>Hologalegina</taxon>
        <taxon>IRL clade</taxon>
        <taxon>Trifolieae</taxon>
        <taxon>Medicago</taxon>
    </lineage>
</organism>
<gene>
    <name evidence="8" type="ORF">MtrunA17_Chr4g0064331</name>
</gene>
<evidence type="ECO:0000313" key="9">
    <source>
        <dbReference type="Proteomes" id="UP000265566"/>
    </source>
</evidence>
<accession>A0A396IGP2</accession>
<keyword evidence="3" id="KW-0158">Chromosome</keyword>
<name>A0A396IGP2_MEDTR</name>
<dbReference type="Pfam" id="PF12231">
    <property type="entry name" value="Rif1_N"/>
    <property type="match status" value="1"/>
</dbReference>
<comment type="caution">
    <text evidence="8">The sequence shown here is derived from an EMBL/GenBank/DDBJ whole genome shotgun (WGS) entry which is preliminary data.</text>
</comment>
<evidence type="ECO:0000256" key="2">
    <source>
        <dbReference type="ARBA" id="ARBA00004574"/>
    </source>
</evidence>
<dbReference type="PANTHER" id="PTHR22928">
    <property type="entry name" value="TELOMERE-ASSOCIATED PROTEIN RIF1"/>
    <property type="match status" value="1"/>
</dbReference>
<keyword evidence="4" id="KW-0779">Telomere</keyword>
<keyword evidence="6" id="KW-0131">Cell cycle</keyword>
<evidence type="ECO:0000256" key="6">
    <source>
        <dbReference type="ARBA" id="ARBA00023306"/>
    </source>
</evidence>
<sequence length="239" mass="26611">MSKEEILEIQTLISSNDNSNKSSGYSTLLQFQQHSCINPSSLQSLAQNSNSIISSTLSDIEHHDEEIAAQALKCLGFMIYHPSIVSELRVDDVNLVLDSLAKLITTTKLKTVCNLGVWCFSVQQLGVSFLVAHFHSLLRAIVHALDNPMGSLSTTFEATQAIMKLSGQLSEQMRDSSHIWAPPIYRRILSTDKREKDSSERCLLKISSIVIPPSLELSKVLVKDMKIKLLNGMKDLLDR</sequence>
<protein>
    <submittedName>
        <fullName evidence="8">Putative telomere-associated protein Rif1</fullName>
    </submittedName>
</protein>